<evidence type="ECO:0000313" key="8">
    <source>
        <dbReference type="Proteomes" id="UP000469185"/>
    </source>
</evidence>
<evidence type="ECO:0000256" key="4">
    <source>
        <dbReference type="ARBA" id="ARBA00022989"/>
    </source>
</evidence>
<comment type="similarity">
    <text evidence="2 6">Belongs to the 4-toluene sulfonate uptake permease (TSUP) (TC 2.A.102) family.</text>
</comment>
<evidence type="ECO:0000256" key="3">
    <source>
        <dbReference type="ARBA" id="ARBA00022692"/>
    </source>
</evidence>
<dbReference type="PANTHER" id="PTHR43701:SF12">
    <property type="entry name" value="MEMBRANE TRANSPORTER PROTEIN YTNM-RELATED"/>
    <property type="match status" value="1"/>
</dbReference>
<dbReference type="GO" id="GO:0005886">
    <property type="term" value="C:plasma membrane"/>
    <property type="evidence" value="ECO:0007669"/>
    <property type="project" value="UniProtKB-SubCell"/>
</dbReference>
<reference evidence="7 8" key="1">
    <citation type="submission" date="2020-02" db="EMBL/GenBank/DDBJ databases">
        <authorList>
            <person name="Li X.-J."/>
            <person name="Feng X.-M."/>
        </authorList>
    </citation>
    <scope>NUCLEOTIDE SEQUENCE [LARGE SCALE GENOMIC DNA]</scope>
    <source>
        <strain evidence="7 8">CGMCC 4.7225</strain>
    </source>
</reference>
<feature type="transmembrane region" description="Helical" evidence="6">
    <location>
        <begin position="102"/>
        <end position="125"/>
    </location>
</feature>
<evidence type="ECO:0000256" key="6">
    <source>
        <dbReference type="RuleBase" id="RU363041"/>
    </source>
</evidence>
<keyword evidence="3 6" id="KW-0812">Transmembrane</keyword>
<dbReference type="InterPro" id="IPR002781">
    <property type="entry name" value="TM_pro_TauE-like"/>
</dbReference>
<evidence type="ECO:0000256" key="2">
    <source>
        <dbReference type="ARBA" id="ARBA00009142"/>
    </source>
</evidence>
<feature type="transmembrane region" description="Helical" evidence="6">
    <location>
        <begin position="204"/>
        <end position="225"/>
    </location>
</feature>
<protein>
    <recommendedName>
        <fullName evidence="6">Probable membrane transporter protein</fullName>
    </recommendedName>
</protein>
<feature type="transmembrane region" description="Helical" evidence="6">
    <location>
        <begin position="261"/>
        <end position="281"/>
    </location>
</feature>
<dbReference type="PANTHER" id="PTHR43701">
    <property type="entry name" value="MEMBRANE TRANSPORTER PROTEIN MJ0441-RELATED"/>
    <property type="match status" value="1"/>
</dbReference>
<keyword evidence="4 6" id="KW-1133">Transmembrane helix</keyword>
<comment type="subcellular location">
    <subcellularLocation>
        <location evidence="6">Cell membrane</location>
        <topology evidence="6">Multi-pass membrane protein</topology>
    </subcellularLocation>
    <subcellularLocation>
        <location evidence="1">Membrane</location>
        <topology evidence="1">Multi-pass membrane protein</topology>
    </subcellularLocation>
</comment>
<gene>
    <name evidence="7" type="ORF">G1H11_23340</name>
</gene>
<keyword evidence="6" id="KW-1003">Cell membrane</keyword>
<organism evidence="7 8">
    <name type="scientific">Phytoactinopolyspora alkaliphila</name>
    <dbReference type="NCBI Taxonomy" id="1783498"/>
    <lineage>
        <taxon>Bacteria</taxon>
        <taxon>Bacillati</taxon>
        <taxon>Actinomycetota</taxon>
        <taxon>Actinomycetes</taxon>
        <taxon>Jiangellales</taxon>
        <taxon>Jiangellaceae</taxon>
        <taxon>Phytoactinopolyspora</taxon>
    </lineage>
</organism>
<name>A0A6N9YTV1_9ACTN</name>
<dbReference type="Proteomes" id="UP000469185">
    <property type="component" value="Unassembled WGS sequence"/>
</dbReference>
<comment type="caution">
    <text evidence="7">The sequence shown here is derived from an EMBL/GenBank/DDBJ whole genome shotgun (WGS) entry which is preliminary data.</text>
</comment>
<dbReference type="Pfam" id="PF01925">
    <property type="entry name" value="TauE"/>
    <property type="match status" value="1"/>
</dbReference>
<keyword evidence="5 6" id="KW-0472">Membrane</keyword>
<dbReference type="AlphaFoldDB" id="A0A6N9YTV1"/>
<evidence type="ECO:0000313" key="7">
    <source>
        <dbReference type="EMBL" id="NED98239.1"/>
    </source>
</evidence>
<feature type="transmembrane region" description="Helical" evidence="6">
    <location>
        <begin position="174"/>
        <end position="198"/>
    </location>
</feature>
<dbReference type="EMBL" id="JAAGOB010000018">
    <property type="protein sequence ID" value="NED98239.1"/>
    <property type="molecule type" value="Genomic_DNA"/>
</dbReference>
<dbReference type="InterPro" id="IPR051598">
    <property type="entry name" value="TSUP/Inactive_protease-like"/>
</dbReference>
<dbReference type="RefSeq" id="WP_163821033.1">
    <property type="nucleotide sequence ID" value="NZ_JAAGOB010000018.1"/>
</dbReference>
<keyword evidence="8" id="KW-1185">Reference proteome</keyword>
<feature type="transmembrane region" description="Helical" evidence="6">
    <location>
        <begin position="76"/>
        <end position="96"/>
    </location>
</feature>
<evidence type="ECO:0000256" key="1">
    <source>
        <dbReference type="ARBA" id="ARBA00004141"/>
    </source>
</evidence>
<evidence type="ECO:0000256" key="5">
    <source>
        <dbReference type="ARBA" id="ARBA00023136"/>
    </source>
</evidence>
<accession>A0A6N9YTV1</accession>
<proteinExistence type="inferred from homology"/>
<sequence>MHILVILGLVGFGAQMVDGSLGMGFGATSTTLLLAVGTNPALASATVNLTQIGTTLASGASHWRFGNVDWDVVRRIVIPGGVGAFAGALFLTSLSIGAAVPLMAGILVALGAYILVRFTVAALPLDKLGMPLRSRFLTPLGFVAGFVNGTAGGGWGPVNTSALLATGRLEPRKIVGSVGTSEFVVASCASLGFLLGLGLGGIDFTWVAAMLIGGVIAAPIAAWLVKRIPARVLGSAVGGLIVLLNARTLMSEHGFGLAGGVRATVVVTVLVVWGTAVAYAIKAHREATARESVSAPSGPA</sequence>
<feature type="transmembrane region" description="Helical" evidence="6">
    <location>
        <begin position="232"/>
        <end position="249"/>
    </location>
</feature>